<name>A0ABD3GWG3_9MARC</name>
<reference evidence="3 4" key="1">
    <citation type="submission" date="2024-09" db="EMBL/GenBank/DDBJ databases">
        <title>Chromosome-scale assembly of Riccia sorocarpa.</title>
        <authorList>
            <person name="Paukszto L."/>
        </authorList>
    </citation>
    <scope>NUCLEOTIDE SEQUENCE [LARGE SCALE GENOMIC DNA]</scope>
    <source>
        <strain evidence="3">LP-2024</strain>
        <tissue evidence="3">Aerial parts of the thallus</tissue>
    </source>
</reference>
<evidence type="ECO:0000259" key="2">
    <source>
        <dbReference type="Pfam" id="PF13966"/>
    </source>
</evidence>
<feature type="compositionally biased region" description="Acidic residues" evidence="1">
    <location>
        <begin position="42"/>
        <end position="63"/>
    </location>
</feature>
<proteinExistence type="predicted"/>
<dbReference type="Pfam" id="PF13966">
    <property type="entry name" value="zf-RVT"/>
    <property type="match status" value="1"/>
</dbReference>
<feature type="compositionally biased region" description="Basic and acidic residues" evidence="1">
    <location>
        <begin position="17"/>
        <end position="41"/>
    </location>
</feature>
<dbReference type="InterPro" id="IPR026960">
    <property type="entry name" value="RVT-Znf"/>
</dbReference>
<comment type="caution">
    <text evidence="3">The sequence shown here is derived from an EMBL/GenBank/DDBJ whole genome shotgun (WGS) entry which is preliminary data.</text>
</comment>
<dbReference type="Proteomes" id="UP001633002">
    <property type="component" value="Unassembled WGS sequence"/>
</dbReference>
<keyword evidence="4" id="KW-1185">Reference proteome</keyword>
<dbReference type="AlphaFoldDB" id="A0ABD3GWG3"/>
<sequence length="453" mass="52353">MPEVIQYQDPEDVESQEESKHGQSHEENERESASRSSGEHEGVDEELDEVDDDDEDEDPESLDFADLGNMVMYSDTRDFKGPWHVETAKVGYSHIGNSTFPIKEEFSLFLKIESKWSLQGVVAFMADVPKENDLLCVYCECWKEKSIIRHRVRPSKYDVTATDKQSLELVWDPIWSSSTTRNGIESLSCWKWSNQTEHKLYHDTSNVELTAILKARQTGGTPLLSANIWRYLWRSDSYFRSKIQIWRLVNSGFFINPRAYAMGLGDGLCKWCQLLTETLDHMFWRCRTLRRQKCALVDLIGQDRITRVIQSQKFPDFITLFLSDPTLKDPLLLVCAHWITTTWKERNNLQFANTKSRTPLSIIITSAYDEARARSHWMASRNPRRQQNLRETERTLEEWKVSLQTRSVGNGSTRHSDELISPRVDTPSSSCTRSSNSSFELPLADQQSVSFLA</sequence>
<organism evidence="3 4">
    <name type="scientific">Riccia sorocarpa</name>
    <dbReference type="NCBI Taxonomy" id="122646"/>
    <lineage>
        <taxon>Eukaryota</taxon>
        <taxon>Viridiplantae</taxon>
        <taxon>Streptophyta</taxon>
        <taxon>Embryophyta</taxon>
        <taxon>Marchantiophyta</taxon>
        <taxon>Marchantiopsida</taxon>
        <taxon>Marchantiidae</taxon>
        <taxon>Marchantiales</taxon>
        <taxon>Ricciaceae</taxon>
        <taxon>Riccia</taxon>
    </lineage>
</organism>
<evidence type="ECO:0000256" key="1">
    <source>
        <dbReference type="SAM" id="MobiDB-lite"/>
    </source>
</evidence>
<gene>
    <name evidence="3" type="ORF">R1sor_000913</name>
</gene>
<dbReference type="EMBL" id="JBJQOH010000006">
    <property type="protein sequence ID" value="KAL3682891.1"/>
    <property type="molecule type" value="Genomic_DNA"/>
</dbReference>
<protein>
    <recommendedName>
        <fullName evidence="2">Reverse transcriptase zinc-binding domain-containing protein</fullName>
    </recommendedName>
</protein>
<feature type="compositionally biased region" description="Low complexity" evidence="1">
    <location>
        <begin position="428"/>
        <end position="438"/>
    </location>
</feature>
<feature type="region of interest" description="Disordered" evidence="1">
    <location>
        <begin position="407"/>
        <end position="439"/>
    </location>
</feature>
<evidence type="ECO:0000313" key="4">
    <source>
        <dbReference type="Proteomes" id="UP001633002"/>
    </source>
</evidence>
<feature type="region of interest" description="Disordered" evidence="1">
    <location>
        <begin position="1"/>
        <end position="64"/>
    </location>
</feature>
<evidence type="ECO:0000313" key="3">
    <source>
        <dbReference type="EMBL" id="KAL3682891.1"/>
    </source>
</evidence>
<accession>A0ABD3GWG3</accession>
<feature type="domain" description="Reverse transcriptase zinc-binding" evidence="2">
    <location>
        <begin position="227"/>
        <end position="289"/>
    </location>
</feature>